<organism evidence="1 2">
    <name type="scientific">Bauhinia variegata</name>
    <name type="common">Purple orchid tree</name>
    <name type="synonym">Phanera variegata</name>
    <dbReference type="NCBI Taxonomy" id="167791"/>
    <lineage>
        <taxon>Eukaryota</taxon>
        <taxon>Viridiplantae</taxon>
        <taxon>Streptophyta</taxon>
        <taxon>Embryophyta</taxon>
        <taxon>Tracheophyta</taxon>
        <taxon>Spermatophyta</taxon>
        <taxon>Magnoliopsida</taxon>
        <taxon>eudicotyledons</taxon>
        <taxon>Gunneridae</taxon>
        <taxon>Pentapetalae</taxon>
        <taxon>rosids</taxon>
        <taxon>fabids</taxon>
        <taxon>Fabales</taxon>
        <taxon>Fabaceae</taxon>
        <taxon>Cercidoideae</taxon>
        <taxon>Cercideae</taxon>
        <taxon>Bauhiniinae</taxon>
        <taxon>Bauhinia</taxon>
    </lineage>
</organism>
<evidence type="ECO:0000313" key="1">
    <source>
        <dbReference type="EMBL" id="KAI4316783.1"/>
    </source>
</evidence>
<protein>
    <submittedName>
        <fullName evidence="1">Uncharacterized protein</fullName>
    </submittedName>
</protein>
<name>A0ACB9LYC2_BAUVA</name>
<proteinExistence type="predicted"/>
<gene>
    <name evidence="1" type="ORF">L6164_024728</name>
</gene>
<sequence length="117" mass="12824">MVWRGASVLISFSQPNRLESSSFLFIEDAFLSNLKALQPELCITAAYGNILPNKLPPLETVNTHLSQLPLQRGTVSVQRALQDGVMETGVSGFTVHELDAGPIIASEVFQVDDQIKR</sequence>
<dbReference type="EMBL" id="CM039435">
    <property type="protein sequence ID" value="KAI4316783.1"/>
    <property type="molecule type" value="Genomic_DNA"/>
</dbReference>
<reference evidence="1 2" key="1">
    <citation type="journal article" date="2022" name="DNA Res.">
        <title>Chromosomal-level genome assembly of the orchid tree Bauhinia variegata (Leguminosae; Cercidoideae) supports the allotetraploid origin hypothesis of Bauhinia.</title>
        <authorList>
            <person name="Zhong Y."/>
            <person name="Chen Y."/>
            <person name="Zheng D."/>
            <person name="Pang J."/>
            <person name="Liu Y."/>
            <person name="Luo S."/>
            <person name="Meng S."/>
            <person name="Qian L."/>
            <person name="Wei D."/>
            <person name="Dai S."/>
            <person name="Zhou R."/>
        </authorList>
    </citation>
    <scope>NUCLEOTIDE SEQUENCE [LARGE SCALE GENOMIC DNA]</scope>
    <source>
        <strain evidence="1">BV-YZ2020</strain>
    </source>
</reference>
<keyword evidence="2" id="KW-1185">Reference proteome</keyword>
<dbReference type="Proteomes" id="UP000828941">
    <property type="component" value="Chromosome 10"/>
</dbReference>
<accession>A0ACB9LYC2</accession>
<evidence type="ECO:0000313" key="2">
    <source>
        <dbReference type="Proteomes" id="UP000828941"/>
    </source>
</evidence>
<comment type="caution">
    <text evidence="1">The sequence shown here is derived from an EMBL/GenBank/DDBJ whole genome shotgun (WGS) entry which is preliminary data.</text>
</comment>